<dbReference type="Pfam" id="PF04230">
    <property type="entry name" value="PS_pyruv_trans"/>
    <property type="match status" value="1"/>
</dbReference>
<evidence type="ECO:0000313" key="2">
    <source>
        <dbReference type="EMBL" id="CAI8755159.1"/>
    </source>
</evidence>
<dbReference type="AlphaFoldDB" id="A0AA35UGF7"/>
<reference evidence="2" key="1">
    <citation type="submission" date="2023-03" db="EMBL/GenBank/DDBJ databases">
        <authorList>
            <person name="Pearce D."/>
        </authorList>
    </citation>
    <scope>NUCLEOTIDE SEQUENCE</scope>
    <source>
        <strain evidence="2">Mc</strain>
    </source>
</reference>
<name>A0AA35UGF7_METCP</name>
<proteinExistence type="predicted"/>
<sequence length="423" mass="48421">MRLPRVIFTRLSVDTRYPFEGQLPLSDSMPRPARASLRNIETNVSLTENTGNMLIGESLSRILELNRPRSCHLNLTRLLALGWSAERIRDEIHKHFDLVVFLMANAIRKDFDLGNLADAVSALETDFMVFGIGMQDSLPPTLSTLPEGSQRLLRMFDQKALIFGVRGKETENWLHQVGLNRAKALGCPSLYVYPQNLLAVSPPSGGSNAMAIASGHLTNPSIRSQKLISLFRDADSHYIMQDEFLAIARTCKDDERLYNDATGRVRTELCRPIFERILGSRIPFKNFWYFQNLDAWRVFCAQADFYLGDRFHGGIVAMQAGIPSIFIWNDQRARELTDFFALPNISVADIGDAKAHDLVDSLLTKQAFTEFRDTYRQRLDVFVRTLGEHGIRLDIDSQYYTSKREDMRQIVYKTYRKFFRGFN</sequence>
<dbReference type="RefSeq" id="WP_036246731.1">
    <property type="nucleotide sequence ID" value="NZ_OX458332.1"/>
</dbReference>
<dbReference type="InterPro" id="IPR007345">
    <property type="entry name" value="Polysacch_pyruvyl_Trfase"/>
</dbReference>
<dbReference type="EMBL" id="OX458332">
    <property type="protein sequence ID" value="CAI8755159.1"/>
    <property type="molecule type" value="Genomic_DNA"/>
</dbReference>
<feature type="domain" description="Polysaccharide pyruvyl transferase" evidence="1">
    <location>
        <begin position="49"/>
        <end position="330"/>
    </location>
</feature>
<evidence type="ECO:0000259" key="1">
    <source>
        <dbReference type="Pfam" id="PF04230"/>
    </source>
</evidence>
<evidence type="ECO:0000313" key="3">
    <source>
        <dbReference type="Proteomes" id="UP001158598"/>
    </source>
</evidence>
<dbReference type="Proteomes" id="UP001158598">
    <property type="component" value="Chromosome"/>
</dbReference>
<accession>A0AA35UGF7</accession>
<organism evidence="2 3">
    <name type="scientific">Methylococcus capsulatus</name>
    <dbReference type="NCBI Taxonomy" id="414"/>
    <lineage>
        <taxon>Bacteria</taxon>
        <taxon>Pseudomonadati</taxon>
        <taxon>Pseudomonadota</taxon>
        <taxon>Gammaproteobacteria</taxon>
        <taxon>Methylococcales</taxon>
        <taxon>Methylococcaceae</taxon>
        <taxon>Methylococcus</taxon>
    </lineage>
</organism>
<protein>
    <submittedName>
        <fullName evidence="2">PS_pyruv_trans domain-containing protein</fullName>
    </submittedName>
</protein>
<gene>
    <name evidence="2" type="ORF">MCNOR_0729</name>
</gene>